<dbReference type="SUPFAM" id="SSF100950">
    <property type="entry name" value="NagB/RpiA/CoA transferase-like"/>
    <property type="match status" value="1"/>
</dbReference>
<dbReference type="AlphaFoldDB" id="A0A964W435"/>
<dbReference type="GO" id="GO:0004751">
    <property type="term" value="F:ribose-5-phosphate isomerase activity"/>
    <property type="evidence" value="ECO:0007669"/>
    <property type="project" value="UniProtKB-UniRule"/>
</dbReference>
<evidence type="ECO:0000313" key="3">
    <source>
        <dbReference type="EMBL" id="MVX65783.1"/>
    </source>
</evidence>
<dbReference type="Gene3D" id="3.30.70.260">
    <property type="match status" value="1"/>
</dbReference>
<name>A0A964W435_9CLOT</name>
<sequence>MTSDDLKKACAKEALKYIKNNTIIGLGGGSTISYLIDYIKEDKDLNIKVVTPSMKTQMLCIKNGLEVLHTSSVAKVFVAFDGCDEVDLNLNALKSGGGIHTKEKLIASMTDDYILLVDDTKVSDTLTFKHPVVLEILQDSLSYVERKITELGGKLTIRNSSAKDGFTISDNGNLLIDVSFENVTDAYKLENSMKNICGVIDTSLFVNVVNRALVSGIGGIRVISKN</sequence>
<dbReference type="GO" id="GO:0009052">
    <property type="term" value="P:pentose-phosphate shunt, non-oxidative branch"/>
    <property type="evidence" value="ECO:0007669"/>
    <property type="project" value="InterPro"/>
</dbReference>
<gene>
    <name evidence="3" type="primary">rpiA</name>
    <name evidence="3" type="ORF">GKZ28_19065</name>
</gene>
<dbReference type="GO" id="GO:0006014">
    <property type="term" value="P:D-ribose metabolic process"/>
    <property type="evidence" value="ECO:0007669"/>
    <property type="project" value="TreeGrafter"/>
</dbReference>
<dbReference type="EMBL" id="WSRQ01000038">
    <property type="protein sequence ID" value="MVX65783.1"/>
    <property type="molecule type" value="Genomic_DNA"/>
</dbReference>
<keyword evidence="1 3" id="KW-0413">Isomerase</keyword>
<dbReference type="GO" id="GO:0005829">
    <property type="term" value="C:cytosol"/>
    <property type="evidence" value="ECO:0007669"/>
    <property type="project" value="TreeGrafter"/>
</dbReference>
<dbReference type="PANTHER" id="PTHR11934:SF0">
    <property type="entry name" value="RIBOSE-5-PHOSPHATE ISOMERASE"/>
    <property type="match status" value="1"/>
</dbReference>
<dbReference type="Gene3D" id="3.40.50.1360">
    <property type="match status" value="1"/>
</dbReference>
<organism evidence="3 4">
    <name type="scientific">Clostridium chromiireducens</name>
    <dbReference type="NCBI Taxonomy" id="225345"/>
    <lineage>
        <taxon>Bacteria</taxon>
        <taxon>Bacillati</taxon>
        <taxon>Bacillota</taxon>
        <taxon>Clostridia</taxon>
        <taxon>Eubacteriales</taxon>
        <taxon>Clostridiaceae</taxon>
        <taxon>Clostridium</taxon>
    </lineage>
</organism>
<dbReference type="SUPFAM" id="SSF75445">
    <property type="entry name" value="D-ribose-5-phosphate isomerase (RpiA), lid domain"/>
    <property type="match status" value="1"/>
</dbReference>
<dbReference type="NCBIfam" id="TIGR00021">
    <property type="entry name" value="rpiA"/>
    <property type="match status" value="1"/>
</dbReference>
<evidence type="ECO:0000256" key="2">
    <source>
        <dbReference type="NCBIfam" id="TIGR00021"/>
    </source>
</evidence>
<accession>A0A964W435</accession>
<dbReference type="InterPro" id="IPR004788">
    <property type="entry name" value="Ribose5P_isomerase_type_A"/>
</dbReference>
<evidence type="ECO:0000313" key="4">
    <source>
        <dbReference type="Proteomes" id="UP000656077"/>
    </source>
</evidence>
<comment type="caution">
    <text evidence="3">The sequence shown here is derived from an EMBL/GenBank/DDBJ whole genome shotgun (WGS) entry which is preliminary data.</text>
</comment>
<dbReference type="PANTHER" id="PTHR11934">
    <property type="entry name" value="RIBOSE-5-PHOSPHATE ISOMERASE"/>
    <property type="match status" value="1"/>
</dbReference>
<proteinExistence type="predicted"/>
<dbReference type="Proteomes" id="UP000656077">
    <property type="component" value="Unassembled WGS sequence"/>
</dbReference>
<evidence type="ECO:0000256" key="1">
    <source>
        <dbReference type="ARBA" id="ARBA00023235"/>
    </source>
</evidence>
<dbReference type="SMART" id="SM01134">
    <property type="entry name" value="DeoRC"/>
    <property type="match status" value="1"/>
</dbReference>
<dbReference type="EC" id="5.3.1.6" evidence="2"/>
<dbReference type="Pfam" id="PF06026">
    <property type="entry name" value="Rib_5-P_isom_A"/>
    <property type="match status" value="1"/>
</dbReference>
<dbReference type="RefSeq" id="WP_160360466.1">
    <property type="nucleotide sequence ID" value="NZ_WSRQ01000038.1"/>
</dbReference>
<reference evidence="3" key="1">
    <citation type="submission" date="2019-12" db="EMBL/GenBank/DDBJ databases">
        <title>Microbes associate with the intestines of laboratory mice.</title>
        <authorList>
            <person name="Navarre W."/>
            <person name="Wong E."/>
        </authorList>
    </citation>
    <scope>NUCLEOTIDE SEQUENCE</scope>
    <source>
        <strain evidence="3">NM79_F5</strain>
    </source>
</reference>
<protein>
    <recommendedName>
        <fullName evidence="2">Ribose 5-phosphate isomerase A</fullName>
        <ecNumber evidence="2">5.3.1.6</ecNumber>
    </recommendedName>
</protein>
<dbReference type="CDD" id="cd01398">
    <property type="entry name" value="RPI_A"/>
    <property type="match status" value="1"/>
</dbReference>
<dbReference type="InterPro" id="IPR037171">
    <property type="entry name" value="NagB/RpiA_transferase-like"/>
</dbReference>